<dbReference type="GO" id="GO:0000723">
    <property type="term" value="P:telomere maintenance"/>
    <property type="evidence" value="ECO:0007669"/>
    <property type="project" value="InterPro"/>
</dbReference>
<keyword evidence="4" id="KW-1185">Reference proteome</keyword>
<evidence type="ECO:0000259" key="2">
    <source>
        <dbReference type="Pfam" id="PF05970"/>
    </source>
</evidence>
<dbReference type="OrthoDB" id="416437at2759"/>
<proteinExistence type="inferred from homology"/>
<organism evidence="3 4">
    <name type="scientific">Parnassius apollo</name>
    <name type="common">Apollo butterfly</name>
    <name type="synonym">Papilio apollo</name>
    <dbReference type="NCBI Taxonomy" id="110799"/>
    <lineage>
        <taxon>Eukaryota</taxon>
        <taxon>Metazoa</taxon>
        <taxon>Ecdysozoa</taxon>
        <taxon>Arthropoda</taxon>
        <taxon>Hexapoda</taxon>
        <taxon>Insecta</taxon>
        <taxon>Pterygota</taxon>
        <taxon>Neoptera</taxon>
        <taxon>Endopterygota</taxon>
        <taxon>Lepidoptera</taxon>
        <taxon>Glossata</taxon>
        <taxon>Ditrysia</taxon>
        <taxon>Papilionoidea</taxon>
        <taxon>Papilionidae</taxon>
        <taxon>Parnassiinae</taxon>
        <taxon>Parnassini</taxon>
        <taxon>Parnassius</taxon>
        <taxon>Parnassius</taxon>
    </lineage>
</organism>
<dbReference type="AlphaFoldDB" id="A0A8S3XFV7"/>
<evidence type="ECO:0000256" key="1">
    <source>
        <dbReference type="RuleBase" id="RU363044"/>
    </source>
</evidence>
<keyword evidence="1" id="KW-0347">Helicase</keyword>
<dbReference type="GO" id="GO:0006281">
    <property type="term" value="P:DNA repair"/>
    <property type="evidence" value="ECO:0007669"/>
    <property type="project" value="UniProtKB-KW"/>
</dbReference>
<evidence type="ECO:0000313" key="4">
    <source>
        <dbReference type="Proteomes" id="UP000691718"/>
    </source>
</evidence>
<dbReference type="EMBL" id="CAJQZP010001137">
    <property type="protein sequence ID" value="CAG5020627.1"/>
    <property type="molecule type" value="Genomic_DNA"/>
</dbReference>
<dbReference type="GO" id="GO:0006310">
    <property type="term" value="P:DNA recombination"/>
    <property type="evidence" value="ECO:0007669"/>
    <property type="project" value="UniProtKB-KW"/>
</dbReference>
<dbReference type="Proteomes" id="UP000691718">
    <property type="component" value="Unassembled WGS sequence"/>
</dbReference>
<dbReference type="Pfam" id="PF05970">
    <property type="entry name" value="PIF1"/>
    <property type="match status" value="1"/>
</dbReference>
<dbReference type="GO" id="GO:0043139">
    <property type="term" value="F:5'-3' DNA helicase activity"/>
    <property type="evidence" value="ECO:0007669"/>
    <property type="project" value="UniProtKB-EC"/>
</dbReference>
<dbReference type="InterPro" id="IPR010285">
    <property type="entry name" value="DNA_helicase_pif1-like_DEAD"/>
</dbReference>
<dbReference type="GO" id="GO:0005524">
    <property type="term" value="F:ATP binding"/>
    <property type="evidence" value="ECO:0007669"/>
    <property type="project" value="UniProtKB-KW"/>
</dbReference>
<dbReference type="EC" id="5.6.2.3" evidence="1"/>
<keyword evidence="1" id="KW-0067">ATP-binding</keyword>
<keyword evidence="1" id="KW-0378">Hydrolase</keyword>
<protein>
    <recommendedName>
        <fullName evidence="1">ATP-dependent DNA helicase</fullName>
        <ecNumber evidence="1">5.6.2.3</ecNumber>
    </recommendedName>
</protein>
<comment type="catalytic activity">
    <reaction evidence="1">
        <text>ATP + H2O = ADP + phosphate + H(+)</text>
        <dbReference type="Rhea" id="RHEA:13065"/>
        <dbReference type="ChEBI" id="CHEBI:15377"/>
        <dbReference type="ChEBI" id="CHEBI:15378"/>
        <dbReference type="ChEBI" id="CHEBI:30616"/>
        <dbReference type="ChEBI" id="CHEBI:43474"/>
        <dbReference type="ChEBI" id="CHEBI:456216"/>
        <dbReference type="EC" id="5.6.2.3"/>
    </reaction>
</comment>
<feature type="domain" description="DNA helicase Pif1-like DEAD-box helicase" evidence="2">
    <location>
        <begin position="113"/>
        <end position="181"/>
    </location>
</feature>
<comment type="caution">
    <text evidence="3">The sequence shown here is derived from an EMBL/GenBank/DDBJ whole genome shotgun (WGS) entry which is preliminary data.</text>
</comment>
<comment type="similarity">
    <text evidence="1">Belongs to the helicase family.</text>
</comment>
<keyword evidence="1" id="KW-0547">Nucleotide-binding</keyword>
<evidence type="ECO:0000313" key="3">
    <source>
        <dbReference type="EMBL" id="CAG5020627.1"/>
    </source>
</evidence>
<accession>A0A8S3XFV7</accession>
<name>A0A8S3XFV7_PARAO</name>
<keyword evidence="1" id="KW-0234">DNA repair</keyword>
<keyword evidence="1" id="KW-0227">DNA damage</keyword>
<keyword evidence="1" id="KW-0233">DNA recombination</keyword>
<reference evidence="3" key="1">
    <citation type="submission" date="2021-04" db="EMBL/GenBank/DDBJ databases">
        <authorList>
            <person name="Tunstrom K."/>
        </authorList>
    </citation>
    <scope>NUCLEOTIDE SEQUENCE</scope>
</reference>
<gene>
    <name evidence="3" type="ORF">PAPOLLO_LOCUS17323</name>
</gene>
<sequence>MHLNDEYFSFDSHVREPKEYTANRNGTAIVMKFRSNESRCNHLKIVLGVLNQRNLQYSITAVNATTAERESIKLLSNVSNTNISETDFDGNIHEGQVVTKSLVPIDSAIPSCSAGSGKTFILRLLVEQISRLAHDNYGKSVIVTAPTDVAATLIEGSTLHATFALPIEKGRMEALRPMAGKRLQQNVKSGVMYMR</sequence>
<dbReference type="GO" id="GO:0016787">
    <property type="term" value="F:hydrolase activity"/>
    <property type="evidence" value="ECO:0007669"/>
    <property type="project" value="UniProtKB-KW"/>
</dbReference>
<comment type="cofactor">
    <cofactor evidence="1">
        <name>Mg(2+)</name>
        <dbReference type="ChEBI" id="CHEBI:18420"/>
    </cofactor>
</comment>